<dbReference type="Gene3D" id="3.10.129.10">
    <property type="entry name" value="Hotdog Thioesterase"/>
    <property type="match status" value="1"/>
</dbReference>
<reference evidence="1 2" key="1">
    <citation type="journal article" date="2015" name="Genome Announc.">
        <title>Complete Genome Sequence of a Novel Bacterium within the Family Rhodocyclaceae That Degrades Polycyclic Aromatic Hydrocarbons.</title>
        <authorList>
            <person name="Singleton D.R."/>
            <person name="Dickey A.N."/>
            <person name="Scholl E.H."/>
            <person name="Wright F.A."/>
            <person name="Aitken M.D."/>
        </authorList>
    </citation>
    <scope>NUCLEOTIDE SEQUENCE [LARGE SCALE GENOMIC DNA]</scope>
    <source>
        <strain evidence="2">PG1-Ca6</strain>
    </source>
</reference>
<protein>
    <submittedName>
        <fullName evidence="1">Acyl dehydratase</fullName>
    </submittedName>
</protein>
<dbReference type="InterPro" id="IPR052342">
    <property type="entry name" value="MCH/BMMD"/>
</dbReference>
<dbReference type="KEGG" id="rbu:PG1C_11300"/>
<organism evidence="1 2">
    <name type="scientific">Rugosibacter aromaticivorans</name>
    <dbReference type="NCBI Taxonomy" id="1565605"/>
    <lineage>
        <taxon>Bacteria</taxon>
        <taxon>Pseudomonadati</taxon>
        <taxon>Pseudomonadota</taxon>
        <taxon>Betaproteobacteria</taxon>
        <taxon>Nitrosomonadales</taxon>
        <taxon>Sterolibacteriaceae</taxon>
        <taxon>Rugosibacter</taxon>
    </lineage>
</organism>
<proteinExistence type="predicted"/>
<dbReference type="InterPro" id="IPR029069">
    <property type="entry name" value="HotDog_dom_sf"/>
</dbReference>
<dbReference type="AlphaFoldDB" id="A0A0C5JAN4"/>
<accession>A0A0C5JAN4</accession>
<dbReference type="STRING" id="1565605.PG1C_11300"/>
<dbReference type="EMBL" id="CP010554">
    <property type="protein sequence ID" value="AJP48858.1"/>
    <property type="molecule type" value="Genomic_DNA"/>
</dbReference>
<dbReference type="PANTHER" id="PTHR43664">
    <property type="entry name" value="MONOAMINE OXIDASE-RELATED"/>
    <property type="match status" value="1"/>
</dbReference>
<dbReference type="PATRIC" id="fig|1565605.3.peg.2400"/>
<sequence length="157" mass="17265">MTKTTTATYALIGGGMHFEDFTQGYCFRTRGRTVTETDLVSFVNLAWFTEELFTNTEDREGMLLKGRVVPGALVYAFAEGLLMPSMQDTGMAFLGAEIKIPASTCVGDTIHVECEVIMVRPSSKPGRGVVQTMNRVINQKGDVVLTYNPTRLIKAKS</sequence>
<gene>
    <name evidence="1" type="ORF">PG1C_11300</name>
</gene>
<dbReference type="PANTHER" id="PTHR43664:SF1">
    <property type="entry name" value="BETA-METHYLMALYL-COA DEHYDRATASE"/>
    <property type="match status" value="1"/>
</dbReference>
<dbReference type="Proteomes" id="UP000061603">
    <property type="component" value="Chromosome"/>
</dbReference>
<name>A0A0C5JAN4_9PROT</name>
<keyword evidence="2" id="KW-1185">Reference proteome</keyword>
<evidence type="ECO:0000313" key="2">
    <source>
        <dbReference type="Proteomes" id="UP000061603"/>
    </source>
</evidence>
<dbReference type="HOGENOM" id="CLU_094876_0_0_4"/>
<dbReference type="SUPFAM" id="SSF54637">
    <property type="entry name" value="Thioesterase/thiol ester dehydrase-isomerase"/>
    <property type="match status" value="1"/>
</dbReference>
<dbReference type="RefSeq" id="WP_202634905.1">
    <property type="nucleotide sequence ID" value="NZ_CP010554.1"/>
</dbReference>
<evidence type="ECO:0000313" key="1">
    <source>
        <dbReference type="EMBL" id="AJP48858.1"/>
    </source>
</evidence>